<dbReference type="Gene3D" id="1.20.245.10">
    <property type="entry name" value="Lipoxygenase-1, Domain 5"/>
    <property type="match status" value="1"/>
</dbReference>
<sequence>MLIPLLFLKVLNTLAAAAQLRDTNQIMVASTPQFSATNLTVRAEAIITKRAGWLYGPSLLGNASYFPTGTLAGARIRNDIALFQIDSAYIMSAAQTDLELAKDAVAANGGLNTLEDYSHILYFNQWLSSVPGGTSPGILANYSDDLLFSMERLSLNVFPLQRVKVAGELPFELDQGISVDITGMELEVLKNEGRLFVVDHAYQSKYTKSQRYGAACTALFFIHPSSGDFLPLAIKTNVGPSGGLIYTPLDSPDDWLLAKIMFNSNDLFHAQIFHLISSHVVAEIAHQSAVRTLSDEHPVMLLLERLMFQAYALRPVGAQVLFNEGGYFDQAFYINHVGAAEFVAEWYPSVGRFQANYLETDLIARGLIRSASGPPLKHFPFLDDATAIRDGIETFIQSFVDIYYPSEGLITSDFELQAWLVEASTAAQVLDFPCAPVDEVPNSCSKKEIVDLLTHLAYLTGVQHHALNTGDPVTSQGALPFTPASLYAPLPTSKNVSSLISFLPPASDALFQIYLLAIFNRPQYEAQNKTLMWQFSDAEFLRSFKDEVGVAADLFKGTMEHISKAIRGRAFDEKGLSQGMPFLWRSLDPGTVPFFLAI</sequence>
<dbReference type="InterPro" id="IPR013819">
    <property type="entry name" value="LipOase_C"/>
</dbReference>
<evidence type="ECO:0000313" key="8">
    <source>
        <dbReference type="Proteomes" id="UP000242519"/>
    </source>
</evidence>
<keyword evidence="5" id="KW-0732">Signal</keyword>
<dbReference type="EMBL" id="MZNU01000208">
    <property type="protein sequence ID" value="OWP02810.1"/>
    <property type="molecule type" value="Genomic_DNA"/>
</dbReference>
<dbReference type="InParanoid" id="A0A218Z5D9"/>
<dbReference type="SUPFAM" id="SSF48484">
    <property type="entry name" value="Lipoxigenase"/>
    <property type="match status" value="1"/>
</dbReference>
<organism evidence="7 8">
    <name type="scientific">Diplocarpon coronariae</name>
    <dbReference type="NCBI Taxonomy" id="2795749"/>
    <lineage>
        <taxon>Eukaryota</taxon>
        <taxon>Fungi</taxon>
        <taxon>Dikarya</taxon>
        <taxon>Ascomycota</taxon>
        <taxon>Pezizomycotina</taxon>
        <taxon>Leotiomycetes</taxon>
        <taxon>Helotiales</taxon>
        <taxon>Drepanopezizaceae</taxon>
        <taxon>Diplocarpon</taxon>
    </lineage>
</organism>
<dbReference type="GO" id="GO:0043651">
    <property type="term" value="P:linoleic acid metabolic process"/>
    <property type="evidence" value="ECO:0007669"/>
    <property type="project" value="UniProtKB-ARBA"/>
</dbReference>
<dbReference type="Gene3D" id="3.10.450.60">
    <property type="match status" value="1"/>
</dbReference>
<evidence type="ECO:0000256" key="2">
    <source>
        <dbReference type="ARBA" id="ARBA00022723"/>
    </source>
</evidence>
<dbReference type="GO" id="GO:0046872">
    <property type="term" value="F:metal ion binding"/>
    <property type="evidence" value="ECO:0007669"/>
    <property type="project" value="UniProtKB-KW"/>
</dbReference>
<dbReference type="PANTHER" id="PTHR11771">
    <property type="entry name" value="LIPOXYGENASE"/>
    <property type="match status" value="1"/>
</dbReference>
<dbReference type="PROSITE" id="PS51393">
    <property type="entry name" value="LIPOXYGENASE_3"/>
    <property type="match status" value="1"/>
</dbReference>
<evidence type="ECO:0000256" key="4">
    <source>
        <dbReference type="ARBA" id="ARBA00023002"/>
    </source>
</evidence>
<dbReference type="InterPro" id="IPR036226">
    <property type="entry name" value="LipOase_C_sf"/>
</dbReference>
<feature type="chain" id="PRO_5012510500" description="Manganese lipoxygenase" evidence="5">
    <location>
        <begin position="18"/>
        <end position="598"/>
    </location>
</feature>
<feature type="domain" description="Lipoxygenase" evidence="6">
    <location>
        <begin position="198"/>
        <end position="598"/>
    </location>
</feature>
<evidence type="ECO:0000256" key="5">
    <source>
        <dbReference type="SAM" id="SignalP"/>
    </source>
</evidence>
<evidence type="ECO:0000313" key="7">
    <source>
        <dbReference type="EMBL" id="OWP02810.1"/>
    </source>
</evidence>
<gene>
    <name evidence="7" type="ORF">B2J93_5032</name>
</gene>
<dbReference type="OrthoDB" id="407298at2759"/>
<keyword evidence="2" id="KW-0479">Metal-binding</keyword>
<comment type="caution">
    <text evidence="7">The sequence shown here is derived from an EMBL/GenBank/DDBJ whole genome shotgun (WGS) entry which is preliminary data.</text>
</comment>
<name>A0A218Z5D9_9HELO</name>
<dbReference type="GO" id="GO:0034440">
    <property type="term" value="P:lipid oxidation"/>
    <property type="evidence" value="ECO:0007669"/>
    <property type="project" value="InterPro"/>
</dbReference>
<dbReference type="Pfam" id="PF00305">
    <property type="entry name" value="Lipoxygenase"/>
    <property type="match status" value="1"/>
</dbReference>
<dbReference type="GO" id="GO:0050584">
    <property type="term" value="F:linoleate 11-lipoxygenase activity"/>
    <property type="evidence" value="ECO:0007669"/>
    <property type="project" value="UniProtKB-ARBA"/>
</dbReference>
<evidence type="ECO:0000256" key="3">
    <source>
        <dbReference type="ARBA" id="ARBA00022964"/>
    </source>
</evidence>
<dbReference type="Proteomes" id="UP000242519">
    <property type="component" value="Unassembled WGS sequence"/>
</dbReference>
<protein>
    <recommendedName>
        <fullName evidence="1">Manganese lipoxygenase</fullName>
    </recommendedName>
</protein>
<dbReference type="AlphaFoldDB" id="A0A218Z5D9"/>
<keyword evidence="3" id="KW-0223">Dioxygenase</keyword>
<dbReference type="InterPro" id="IPR000907">
    <property type="entry name" value="LipOase"/>
</dbReference>
<reference evidence="7 8" key="1">
    <citation type="submission" date="2017-04" db="EMBL/GenBank/DDBJ databases">
        <title>Draft genome sequence of Marssonina coronaria NL1: causal agent of apple blotch.</title>
        <authorList>
            <person name="Cheng Q."/>
        </authorList>
    </citation>
    <scope>NUCLEOTIDE SEQUENCE [LARGE SCALE GENOMIC DNA]</scope>
    <source>
        <strain evidence="7 8">NL1</strain>
    </source>
</reference>
<feature type="signal peptide" evidence="5">
    <location>
        <begin position="1"/>
        <end position="17"/>
    </location>
</feature>
<evidence type="ECO:0000256" key="1">
    <source>
        <dbReference type="ARBA" id="ARBA00021175"/>
    </source>
</evidence>
<evidence type="ECO:0000259" key="6">
    <source>
        <dbReference type="PROSITE" id="PS51393"/>
    </source>
</evidence>
<accession>A0A218Z5D9</accession>
<keyword evidence="4" id="KW-0560">Oxidoreductase</keyword>
<keyword evidence="8" id="KW-1185">Reference proteome</keyword>
<proteinExistence type="predicted"/>
<dbReference type="STRING" id="503106.A0A218Z5D9"/>